<dbReference type="PANTHER" id="PTHR46889">
    <property type="entry name" value="TRANSPOSASE INSF FOR INSERTION SEQUENCE IS3B-RELATED"/>
    <property type="match status" value="1"/>
</dbReference>
<dbReference type="PANTHER" id="PTHR46889:SF5">
    <property type="entry name" value="INTEGRASE PROTEIN"/>
    <property type="match status" value="1"/>
</dbReference>
<gene>
    <name evidence="1" type="ORF">PWN146_05129</name>
</gene>
<sequence length="131" mass="15444">MGISRQAWYQSLQREAGKEEQARHLVEQVTAIRLHQPRLGTRKLHHLLRQHPEPALHVGRDRLFSILRCARLLGMPKRAYHKTTHSHHRFYRHPNLLKAGDNQVIASRPEQVWVADITYLPLRTGRRMSAW</sequence>
<dbReference type="EMBL" id="LT575490">
    <property type="protein sequence ID" value="SAY46360.1"/>
    <property type="molecule type" value="Genomic_DNA"/>
</dbReference>
<proteinExistence type="predicted"/>
<accession>A0A1C3HMT4</accession>
<reference evidence="1" key="1">
    <citation type="submission" date="2016-05" db="EMBL/GenBank/DDBJ databases">
        <authorList>
            <person name="Cock P.J.A."/>
            <person name="Cock P.J.A."/>
        </authorList>
    </citation>
    <scope>NUCLEOTIDE SEQUENCE</scope>
    <source>
        <strain evidence="1">PWN146_assembly</strain>
    </source>
</reference>
<evidence type="ECO:0000313" key="1">
    <source>
        <dbReference type="EMBL" id="SAY46360.1"/>
    </source>
</evidence>
<evidence type="ECO:0008006" key="2">
    <source>
        <dbReference type="Google" id="ProtNLM"/>
    </source>
</evidence>
<organism evidence="1">
    <name type="scientific">Serratia marcescens</name>
    <dbReference type="NCBI Taxonomy" id="615"/>
    <lineage>
        <taxon>Bacteria</taxon>
        <taxon>Pseudomonadati</taxon>
        <taxon>Pseudomonadota</taxon>
        <taxon>Gammaproteobacteria</taxon>
        <taxon>Enterobacterales</taxon>
        <taxon>Yersiniaceae</taxon>
        <taxon>Serratia</taxon>
    </lineage>
</organism>
<protein>
    <recommendedName>
        <fullName evidence="2">Transposase</fullName>
    </recommendedName>
</protein>
<dbReference type="InterPro" id="IPR050900">
    <property type="entry name" value="Transposase_IS3/IS150/IS904"/>
</dbReference>
<name>A0A1C3HMT4_SERMA</name>
<dbReference type="AlphaFoldDB" id="A0A1C3HMT4"/>